<organism evidence="3 4">
    <name type="scientific">Cochliobolus heterostrophus (strain C4 / ATCC 48331 / race T)</name>
    <name type="common">Southern corn leaf blight fungus</name>
    <name type="synonym">Bipolaris maydis</name>
    <dbReference type="NCBI Taxonomy" id="665024"/>
    <lineage>
        <taxon>Eukaryota</taxon>
        <taxon>Fungi</taxon>
        <taxon>Dikarya</taxon>
        <taxon>Ascomycota</taxon>
        <taxon>Pezizomycotina</taxon>
        <taxon>Dothideomycetes</taxon>
        <taxon>Pleosporomycetidae</taxon>
        <taxon>Pleosporales</taxon>
        <taxon>Pleosporineae</taxon>
        <taxon>Pleosporaceae</taxon>
        <taxon>Bipolaris</taxon>
    </lineage>
</organism>
<accession>N4XCV6</accession>
<evidence type="ECO:0000256" key="1">
    <source>
        <dbReference type="SAM" id="MobiDB-lite"/>
    </source>
</evidence>
<keyword evidence="4" id="KW-1185">Reference proteome</keyword>
<evidence type="ECO:0000313" key="3">
    <source>
        <dbReference type="EMBL" id="ENI02997.1"/>
    </source>
</evidence>
<feature type="compositionally biased region" description="Polar residues" evidence="1">
    <location>
        <begin position="162"/>
        <end position="178"/>
    </location>
</feature>
<dbReference type="Proteomes" id="UP000012338">
    <property type="component" value="Unassembled WGS sequence"/>
</dbReference>
<dbReference type="HOGENOM" id="CLU_668295_0_0_1"/>
<feature type="region of interest" description="Disordered" evidence="1">
    <location>
        <begin position="13"/>
        <end position="39"/>
    </location>
</feature>
<dbReference type="EMBL" id="KB733461">
    <property type="protein sequence ID" value="ENI02997.1"/>
    <property type="molecule type" value="Genomic_DNA"/>
</dbReference>
<feature type="region of interest" description="Disordered" evidence="1">
    <location>
        <begin position="162"/>
        <end position="212"/>
    </location>
</feature>
<dbReference type="OrthoDB" id="5372703at2759"/>
<name>N4XCV6_COCH4</name>
<protein>
    <recommendedName>
        <fullName evidence="2">DUF7924 domain-containing protein</fullName>
    </recommendedName>
</protein>
<sequence>MPAHTPLSKLAIKRHSSRHHRNTPDTQSSTYTKTPSPQTYRSRNLKLAGIYIDKVAELPPKIDKYIRHILGITSWEDRVTASNQLQMQPRFNELAEKLIAKSKEDASRCMLEAEWQTNLNYVLRAIADILEGVVQTNTSEKIWNADLKPRQASLDTLRNKAQDGTQTPMFDPAQTSSPRIDPNLTRVTDSDYSESTSPPSHAESAVTTTSTPSTDVASAFHIRTPKPDITVGLADEAFTPQQQLLLTYHQAKKSILSEPHAAEMGIRFPFMIAETKGWSEKGTLMSAQNQAAVGGACMLKILKDLTDYAARGIGLHPKQESPPTTPEELFPTLAICFSVVSEGPIHELWVHFEREDEFHMHNLNAWRTTKRSHAEEFVNCLGRIIEWGKGDFKQGIVQKLG</sequence>
<feature type="domain" description="DUF7924" evidence="2">
    <location>
        <begin position="214"/>
        <end position="388"/>
    </location>
</feature>
<gene>
    <name evidence="3" type="ORF">COCC4DRAFT_143916</name>
</gene>
<feature type="compositionally biased region" description="Polar residues" evidence="1">
    <location>
        <begin position="193"/>
        <end position="212"/>
    </location>
</feature>
<dbReference type="GeneID" id="25838183"/>
<dbReference type="AlphaFoldDB" id="N4XCV6"/>
<evidence type="ECO:0000259" key="2">
    <source>
        <dbReference type="Pfam" id="PF25545"/>
    </source>
</evidence>
<dbReference type="PANTHER" id="PTHR42470">
    <property type="entry name" value="VAST DOMAIN-CONTAINING PROTEIN"/>
    <property type="match status" value="1"/>
</dbReference>
<proteinExistence type="predicted"/>
<feature type="compositionally biased region" description="Polar residues" evidence="1">
    <location>
        <begin position="24"/>
        <end position="39"/>
    </location>
</feature>
<evidence type="ECO:0000313" key="4">
    <source>
        <dbReference type="Proteomes" id="UP000012338"/>
    </source>
</evidence>
<dbReference type="InterPro" id="IPR057684">
    <property type="entry name" value="DUF7924"/>
</dbReference>
<reference evidence="4" key="2">
    <citation type="journal article" date="2013" name="PLoS Genet.">
        <title>Comparative genome structure, secondary metabolite, and effector coding capacity across Cochliobolus pathogens.</title>
        <authorList>
            <person name="Condon B.J."/>
            <person name="Leng Y."/>
            <person name="Wu D."/>
            <person name="Bushley K.E."/>
            <person name="Ohm R.A."/>
            <person name="Otillar R."/>
            <person name="Martin J."/>
            <person name="Schackwitz W."/>
            <person name="Grimwood J."/>
            <person name="MohdZainudin N."/>
            <person name="Xue C."/>
            <person name="Wang R."/>
            <person name="Manning V.A."/>
            <person name="Dhillon B."/>
            <person name="Tu Z.J."/>
            <person name="Steffenson B.J."/>
            <person name="Salamov A."/>
            <person name="Sun H."/>
            <person name="Lowry S."/>
            <person name="LaButti K."/>
            <person name="Han J."/>
            <person name="Copeland A."/>
            <person name="Lindquist E."/>
            <person name="Barry K."/>
            <person name="Schmutz J."/>
            <person name="Baker S.E."/>
            <person name="Ciuffetti L.M."/>
            <person name="Grigoriev I.V."/>
            <person name="Zhong S."/>
            <person name="Turgeon B.G."/>
        </authorList>
    </citation>
    <scope>NUCLEOTIDE SEQUENCE [LARGE SCALE GENOMIC DNA]</scope>
    <source>
        <strain evidence="4">C4 / ATCC 48331 / race T</strain>
    </source>
</reference>
<dbReference type="RefSeq" id="XP_014076906.1">
    <property type="nucleotide sequence ID" value="XM_014221431.1"/>
</dbReference>
<reference evidence="3 4" key="1">
    <citation type="journal article" date="2012" name="PLoS Pathog.">
        <title>Diverse lifestyles and strategies of plant pathogenesis encoded in the genomes of eighteen Dothideomycetes fungi.</title>
        <authorList>
            <person name="Ohm R.A."/>
            <person name="Feau N."/>
            <person name="Henrissat B."/>
            <person name="Schoch C.L."/>
            <person name="Horwitz B.A."/>
            <person name="Barry K.W."/>
            <person name="Condon B.J."/>
            <person name="Copeland A.C."/>
            <person name="Dhillon B."/>
            <person name="Glaser F."/>
            <person name="Hesse C.N."/>
            <person name="Kosti I."/>
            <person name="LaButti K."/>
            <person name="Lindquist E.A."/>
            <person name="Lucas S."/>
            <person name="Salamov A.A."/>
            <person name="Bradshaw R.E."/>
            <person name="Ciuffetti L."/>
            <person name="Hamelin R.C."/>
            <person name="Kema G.H.J."/>
            <person name="Lawrence C."/>
            <person name="Scott J.A."/>
            <person name="Spatafora J.W."/>
            <person name="Turgeon B.G."/>
            <person name="de Wit P.J.G.M."/>
            <person name="Zhong S."/>
            <person name="Goodwin S.B."/>
            <person name="Grigoriev I.V."/>
        </authorList>
    </citation>
    <scope>NUCLEOTIDE SEQUENCE [LARGE SCALE GENOMIC DNA]</scope>
    <source>
        <strain evidence="4">C4 / ATCC 48331 / race T</strain>
    </source>
</reference>
<dbReference type="Pfam" id="PF25545">
    <property type="entry name" value="DUF7924"/>
    <property type="match status" value="1"/>
</dbReference>
<dbReference type="PANTHER" id="PTHR42470:SF1">
    <property type="entry name" value="VAST DOMAIN-CONTAINING PROTEIN"/>
    <property type="match status" value="1"/>
</dbReference>